<evidence type="ECO:0000313" key="17">
    <source>
        <dbReference type="Proteomes" id="UP000253083"/>
    </source>
</evidence>
<dbReference type="InParanoid" id="A0A395JM26"/>
<keyword evidence="3 11" id="KW-1134">Transmembrane beta strand</keyword>
<dbReference type="InterPro" id="IPR012910">
    <property type="entry name" value="Plug_dom"/>
</dbReference>
<feature type="signal peptide" evidence="13">
    <location>
        <begin position="1"/>
        <end position="21"/>
    </location>
</feature>
<accession>A0A395JM26</accession>
<dbReference type="PANTHER" id="PTHR32552">
    <property type="entry name" value="FERRICHROME IRON RECEPTOR-RELATED"/>
    <property type="match status" value="1"/>
</dbReference>
<keyword evidence="2 11" id="KW-0813">Transport</keyword>
<gene>
    <name evidence="16" type="ORF">DFR28_10275</name>
</gene>
<keyword evidence="10 11" id="KW-0998">Cell outer membrane</keyword>
<comment type="caution">
    <text evidence="16">The sequence shown here is derived from an EMBL/GenBank/DDBJ whole genome shotgun (WGS) entry which is preliminary data.</text>
</comment>
<evidence type="ECO:0000256" key="6">
    <source>
        <dbReference type="ARBA" id="ARBA00023004"/>
    </source>
</evidence>
<dbReference type="InterPro" id="IPR000531">
    <property type="entry name" value="Beta-barrel_TonB"/>
</dbReference>
<evidence type="ECO:0000256" key="5">
    <source>
        <dbReference type="ARBA" id="ARBA00022692"/>
    </source>
</evidence>
<dbReference type="OrthoDB" id="127311at2"/>
<dbReference type="SUPFAM" id="SSF56935">
    <property type="entry name" value="Porins"/>
    <property type="match status" value="1"/>
</dbReference>
<reference evidence="16 17" key="1">
    <citation type="submission" date="2018-06" db="EMBL/GenBank/DDBJ databases">
        <title>Genomic Encyclopedia of Type Strains, Phase IV (KMG-IV): sequencing the most valuable type-strain genomes for metagenomic binning, comparative biology and taxonomic classification.</title>
        <authorList>
            <person name="Goeker M."/>
        </authorList>
    </citation>
    <scope>NUCLEOTIDE SEQUENCE [LARGE SCALE GENOMIC DNA]</scope>
    <source>
        <strain evidence="16 17">DSM 24032</strain>
    </source>
</reference>
<dbReference type="PROSITE" id="PS52016">
    <property type="entry name" value="TONB_DEPENDENT_REC_3"/>
    <property type="match status" value="1"/>
</dbReference>
<evidence type="ECO:0000313" key="16">
    <source>
        <dbReference type="EMBL" id="RBP50664.1"/>
    </source>
</evidence>
<evidence type="ECO:0000256" key="3">
    <source>
        <dbReference type="ARBA" id="ARBA00022452"/>
    </source>
</evidence>
<feature type="domain" description="TonB-dependent receptor-like beta-barrel" evidence="14">
    <location>
        <begin position="323"/>
        <end position="826"/>
    </location>
</feature>
<keyword evidence="6" id="KW-0408">Iron</keyword>
<evidence type="ECO:0000259" key="14">
    <source>
        <dbReference type="Pfam" id="PF00593"/>
    </source>
</evidence>
<evidence type="ECO:0000256" key="12">
    <source>
        <dbReference type="RuleBase" id="RU003357"/>
    </source>
</evidence>
<dbReference type="InterPro" id="IPR039426">
    <property type="entry name" value="TonB-dep_rcpt-like"/>
</dbReference>
<dbReference type="GO" id="GO:0006826">
    <property type="term" value="P:iron ion transport"/>
    <property type="evidence" value="ECO:0007669"/>
    <property type="project" value="UniProtKB-KW"/>
</dbReference>
<keyword evidence="9 11" id="KW-0472">Membrane</keyword>
<comment type="subcellular location">
    <subcellularLocation>
        <location evidence="1 11">Cell outer membrane</location>
        <topology evidence="1 11">Multi-pass membrane protein</topology>
    </subcellularLocation>
</comment>
<feature type="domain" description="TonB-dependent receptor plug" evidence="15">
    <location>
        <begin position="40"/>
        <end position="154"/>
    </location>
</feature>
<dbReference type="PANTHER" id="PTHR32552:SF81">
    <property type="entry name" value="TONB-DEPENDENT OUTER MEMBRANE RECEPTOR"/>
    <property type="match status" value="1"/>
</dbReference>
<comment type="similarity">
    <text evidence="11 12">Belongs to the TonB-dependent receptor family.</text>
</comment>
<keyword evidence="5 11" id="KW-0812">Transmembrane</keyword>
<keyword evidence="16" id="KW-0675">Receptor</keyword>
<name>A0A395JM26_9GAMM</name>
<feature type="chain" id="PRO_5017411555" evidence="13">
    <location>
        <begin position="22"/>
        <end position="860"/>
    </location>
</feature>
<evidence type="ECO:0000256" key="10">
    <source>
        <dbReference type="ARBA" id="ARBA00023237"/>
    </source>
</evidence>
<dbReference type="GO" id="GO:0009279">
    <property type="term" value="C:cell outer membrane"/>
    <property type="evidence" value="ECO:0007669"/>
    <property type="project" value="UniProtKB-SubCell"/>
</dbReference>
<evidence type="ECO:0000256" key="9">
    <source>
        <dbReference type="ARBA" id="ARBA00023136"/>
    </source>
</evidence>
<dbReference type="Pfam" id="PF07715">
    <property type="entry name" value="Plug"/>
    <property type="match status" value="1"/>
</dbReference>
<dbReference type="RefSeq" id="WP_113953507.1">
    <property type="nucleotide sequence ID" value="NZ_QNRT01000002.1"/>
</dbReference>
<keyword evidence="4" id="KW-0410">Iron transport</keyword>
<evidence type="ECO:0000256" key="1">
    <source>
        <dbReference type="ARBA" id="ARBA00004571"/>
    </source>
</evidence>
<evidence type="ECO:0000256" key="8">
    <source>
        <dbReference type="ARBA" id="ARBA00023077"/>
    </source>
</evidence>
<dbReference type="Proteomes" id="UP000253083">
    <property type="component" value="Unassembled WGS sequence"/>
</dbReference>
<evidence type="ECO:0000256" key="13">
    <source>
        <dbReference type="SAM" id="SignalP"/>
    </source>
</evidence>
<dbReference type="AlphaFoldDB" id="A0A395JM26"/>
<keyword evidence="8 12" id="KW-0798">TonB box</keyword>
<dbReference type="Pfam" id="PF00593">
    <property type="entry name" value="TonB_dep_Rec_b-barrel"/>
    <property type="match status" value="1"/>
</dbReference>
<protein>
    <submittedName>
        <fullName evidence="16">Outer membrane receptor protein involved in Fe transport</fullName>
    </submittedName>
</protein>
<evidence type="ECO:0000259" key="15">
    <source>
        <dbReference type="Pfam" id="PF07715"/>
    </source>
</evidence>
<keyword evidence="17" id="KW-1185">Reference proteome</keyword>
<keyword evidence="13" id="KW-0732">Signal</keyword>
<evidence type="ECO:0000256" key="2">
    <source>
        <dbReference type="ARBA" id="ARBA00022448"/>
    </source>
</evidence>
<evidence type="ECO:0000256" key="4">
    <source>
        <dbReference type="ARBA" id="ARBA00022496"/>
    </source>
</evidence>
<keyword evidence="7" id="KW-0406">Ion transport</keyword>
<dbReference type="InterPro" id="IPR036942">
    <property type="entry name" value="Beta-barrel_TonB_sf"/>
</dbReference>
<evidence type="ECO:0000256" key="7">
    <source>
        <dbReference type="ARBA" id="ARBA00023065"/>
    </source>
</evidence>
<sequence>MFFKKKLPLAIALATSGSVYAQQSAIEEIVVTATKRAASTQDIPIAVTAVSEKTLEQLGISNFSDYLVQLPGVTAGGSGPGQNTIYIRGVASTTPNLTTAGVAGLAPNVALYLDEQPLAQPGRNLDVYTADMNRVEVLSGPQGTLFGASSQAGTVRLITNKPDPTDTYGNVKVGFATTKLGEESNNIEAMLNLPITEQFTLRGVVYRDDQGGYIDNVAGNLNLTESARFRPQGTVRANGVPVSADRAGFQSTADLSGVQFINADNSALVEEDFNDTTYTGGRLTALVDINDEWSVLLSQSAQQLDSDGVFFADPDLGDLEIARYEQDTMEDSFSNTSLTLTGRFAELEVVYAGAYTDRETEQVIDYADYMFVGQYLPYYICDSSVSYPGSAAPSGVCQAPNLLVDSLTNTKIQTHEIRVSTLSDSKVSATVGAFYSDLELEERNDFTYKGSTQIDGYGAQTGFSPNFPFTTGYISDAGPFPADVIFRNDIRRTDEQFGVFGEVTYEMNDQFALTFGARYYDIEVDFEGSANSSFCNLFQSDSNSFGTDISDIYNGDGQITFRGTCSPDAQITYSAETIDENTPASVVAALNAPDKAKTDGTIFKLTGNWTPSADQLFYATVSEGFRPGLLNRPGGATNPAGTFSVPFALDTDEVLNMEVGWKTDLLDGALRLNGSVFRVDIENLQTTILDPSITNLFFSDNAANAEVTGLETDFIWLPDLAGLTVRGAVSFLDTEITEVLTPTNDVRVGDELAFAPSMQANLLARYEWNLSGDKVAHVMPHMAYSDESYSDIISINRSRIDSWTMFGITAGVSTEKWSAELYIDNLSDERAELSRNFVNDRHRVSYARPRTAGVRLSYNF</sequence>
<dbReference type="EMBL" id="QNRT01000002">
    <property type="protein sequence ID" value="RBP50664.1"/>
    <property type="molecule type" value="Genomic_DNA"/>
</dbReference>
<organism evidence="16 17">
    <name type="scientific">Arenicella xantha</name>
    <dbReference type="NCBI Taxonomy" id="644221"/>
    <lineage>
        <taxon>Bacteria</taxon>
        <taxon>Pseudomonadati</taxon>
        <taxon>Pseudomonadota</taxon>
        <taxon>Gammaproteobacteria</taxon>
        <taxon>Arenicellales</taxon>
        <taxon>Arenicellaceae</taxon>
        <taxon>Arenicella</taxon>
    </lineage>
</organism>
<dbReference type="Gene3D" id="2.40.170.20">
    <property type="entry name" value="TonB-dependent receptor, beta-barrel domain"/>
    <property type="match status" value="2"/>
</dbReference>
<evidence type="ECO:0000256" key="11">
    <source>
        <dbReference type="PROSITE-ProRule" id="PRU01360"/>
    </source>
</evidence>
<proteinExistence type="inferred from homology"/>